<organism evidence="2">
    <name type="scientific">marine sediment metagenome</name>
    <dbReference type="NCBI Taxonomy" id="412755"/>
    <lineage>
        <taxon>unclassified sequences</taxon>
        <taxon>metagenomes</taxon>
        <taxon>ecological metagenomes</taxon>
    </lineage>
</organism>
<accession>X1QCB4</accession>
<dbReference type="Gene3D" id="3.30.420.40">
    <property type="match status" value="1"/>
</dbReference>
<dbReference type="GO" id="GO:0051301">
    <property type="term" value="P:cell division"/>
    <property type="evidence" value="ECO:0007669"/>
    <property type="project" value="InterPro"/>
</dbReference>
<comment type="caution">
    <text evidence="2">The sequence shown here is derived from an EMBL/GenBank/DDBJ whole genome shotgun (WGS) entry which is preliminary data.</text>
</comment>
<feature type="domain" description="SHS2" evidence="1">
    <location>
        <begin position="6"/>
        <end position="105"/>
    </location>
</feature>
<dbReference type="InterPro" id="IPR003494">
    <property type="entry name" value="SHS2_FtsA"/>
</dbReference>
<dbReference type="EMBL" id="BARV01034593">
    <property type="protein sequence ID" value="GAI48650.1"/>
    <property type="molecule type" value="Genomic_DNA"/>
</dbReference>
<evidence type="ECO:0000259" key="1">
    <source>
        <dbReference type="SMART" id="SM00842"/>
    </source>
</evidence>
<dbReference type="InterPro" id="IPR043129">
    <property type="entry name" value="ATPase_NBD"/>
</dbReference>
<gene>
    <name evidence="2" type="ORF">S06H3_54134</name>
</gene>
<proteinExistence type="predicted"/>
<name>X1QCB4_9ZZZZ</name>
<sequence length="105" mass="11110">MKTRTISSIDVGTTKVCTIIADADDAGSVRVAGVGVTPSMGLHKGLVVNINDARESIRESVRKAEQASGYKVDSAYIGVTGRHVSSLNSRGVVAITRNDRLVRPE</sequence>
<feature type="non-terminal residue" evidence="2">
    <location>
        <position position="105"/>
    </location>
</feature>
<dbReference type="AlphaFoldDB" id="X1QCB4"/>
<protein>
    <recommendedName>
        <fullName evidence="1">SHS2 domain-containing protein</fullName>
    </recommendedName>
</protein>
<reference evidence="2" key="1">
    <citation type="journal article" date="2014" name="Front. Microbiol.">
        <title>High frequency of phylogenetically diverse reductive dehalogenase-homologous genes in deep subseafloor sedimentary metagenomes.</title>
        <authorList>
            <person name="Kawai M."/>
            <person name="Futagami T."/>
            <person name="Toyoda A."/>
            <person name="Takaki Y."/>
            <person name="Nishi S."/>
            <person name="Hori S."/>
            <person name="Arai W."/>
            <person name="Tsubouchi T."/>
            <person name="Morono Y."/>
            <person name="Uchiyama I."/>
            <person name="Ito T."/>
            <person name="Fujiyama A."/>
            <person name="Inagaki F."/>
            <person name="Takami H."/>
        </authorList>
    </citation>
    <scope>NUCLEOTIDE SEQUENCE</scope>
    <source>
        <strain evidence="2">Expedition CK06-06</strain>
    </source>
</reference>
<dbReference type="SUPFAM" id="SSF53067">
    <property type="entry name" value="Actin-like ATPase domain"/>
    <property type="match status" value="1"/>
</dbReference>
<evidence type="ECO:0000313" key="2">
    <source>
        <dbReference type="EMBL" id="GAI48650.1"/>
    </source>
</evidence>
<dbReference type="SMART" id="SM00842">
    <property type="entry name" value="FtsA"/>
    <property type="match status" value="1"/>
</dbReference>